<evidence type="ECO:0000256" key="1">
    <source>
        <dbReference type="SAM" id="SignalP"/>
    </source>
</evidence>
<feature type="chain" id="PRO_5040162518" description="Secreted protein" evidence="1">
    <location>
        <begin position="19"/>
        <end position="88"/>
    </location>
</feature>
<keyword evidence="1" id="KW-0732">Signal</keyword>
<evidence type="ECO:0000313" key="3">
    <source>
        <dbReference type="Proteomes" id="UP000823399"/>
    </source>
</evidence>
<dbReference type="OrthoDB" id="2606864at2759"/>
<organism evidence="2 3">
    <name type="scientific">Suillus discolor</name>
    <dbReference type="NCBI Taxonomy" id="1912936"/>
    <lineage>
        <taxon>Eukaryota</taxon>
        <taxon>Fungi</taxon>
        <taxon>Dikarya</taxon>
        <taxon>Basidiomycota</taxon>
        <taxon>Agaricomycotina</taxon>
        <taxon>Agaricomycetes</taxon>
        <taxon>Agaricomycetidae</taxon>
        <taxon>Boletales</taxon>
        <taxon>Suillineae</taxon>
        <taxon>Suillaceae</taxon>
        <taxon>Suillus</taxon>
    </lineage>
</organism>
<gene>
    <name evidence="2" type="ORF">F5147DRAFT_716249</name>
</gene>
<dbReference type="AlphaFoldDB" id="A0A9P7JQ47"/>
<reference evidence="2" key="1">
    <citation type="journal article" date="2020" name="New Phytol.">
        <title>Comparative genomics reveals dynamic genome evolution in host specialist ectomycorrhizal fungi.</title>
        <authorList>
            <person name="Lofgren L.A."/>
            <person name="Nguyen N.H."/>
            <person name="Vilgalys R."/>
            <person name="Ruytinx J."/>
            <person name="Liao H.L."/>
            <person name="Branco S."/>
            <person name="Kuo A."/>
            <person name="LaButti K."/>
            <person name="Lipzen A."/>
            <person name="Andreopoulos W."/>
            <person name="Pangilinan J."/>
            <person name="Riley R."/>
            <person name="Hundley H."/>
            <person name="Na H."/>
            <person name="Barry K."/>
            <person name="Grigoriev I.V."/>
            <person name="Stajich J.E."/>
            <person name="Kennedy P.G."/>
        </authorList>
    </citation>
    <scope>NUCLEOTIDE SEQUENCE</scope>
    <source>
        <strain evidence="2">FC423</strain>
    </source>
</reference>
<accession>A0A9P7JQ47</accession>
<proteinExistence type="predicted"/>
<dbReference type="RefSeq" id="XP_041288343.1">
    <property type="nucleotide sequence ID" value="XM_041438589.1"/>
</dbReference>
<keyword evidence="3" id="KW-1185">Reference proteome</keyword>
<dbReference type="GeneID" id="64700848"/>
<evidence type="ECO:0000313" key="2">
    <source>
        <dbReference type="EMBL" id="KAG2096751.1"/>
    </source>
</evidence>
<dbReference type="Proteomes" id="UP000823399">
    <property type="component" value="Unassembled WGS sequence"/>
</dbReference>
<sequence>MKFISLTTMISMSAAVLADILTDPSGGPCAQPGKLECGTLTGYNDGLPFIFWCLPTTQTIVVLGDCSCPSCCTVIKGGMGPGSYSSCT</sequence>
<feature type="signal peptide" evidence="1">
    <location>
        <begin position="1"/>
        <end position="18"/>
    </location>
</feature>
<dbReference type="EMBL" id="JABBWM010000068">
    <property type="protein sequence ID" value="KAG2096751.1"/>
    <property type="molecule type" value="Genomic_DNA"/>
</dbReference>
<protein>
    <recommendedName>
        <fullName evidence="4">Secreted protein</fullName>
    </recommendedName>
</protein>
<name>A0A9P7JQ47_9AGAM</name>
<evidence type="ECO:0008006" key="4">
    <source>
        <dbReference type="Google" id="ProtNLM"/>
    </source>
</evidence>
<comment type="caution">
    <text evidence="2">The sequence shown here is derived from an EMBL/GenBank/DDBJ whole genome shotgun (WGS) entry which is preliminary data.</text>
</comment>